<name>A0ABS8L3V2_9HYPH</name>
<dbReference type="Pfam" id="PF05284">
    <property type="entry name" value="DUF736"/>
    <property type="match status" value="1"/>
</dbReference>
<reference evidence="1 3" key="1">
    <citation type="submission" date="2021-11" db="EMBL/GenBank/DDBJ databases">
        <authorList>
            <person name="Lee D.-H."/>
            <person name="Kim S.-B."/>
        </authorList>
    </citation>
    <scope>NUCLEOTIDE SEQUENCE [LARGE SCALE GENOMIC DNA]</scope>
    <source>
        <strain evidence="1 3">KCTC 52223</strain>
    </source>
</reference>
<proteinExistence type="predicted"/>
<dbReference type="EMBL" id="JAJISD010000028">
    <property type="protein sequence ID" value="MCC8432998.1"/>
    <property type="molecule type" value="Genomic_DNA"/>
</dbReference>
<evidence type="ECO:0000313" key="1">
    <source>
        <dbReference type="EMBL" id="MCC8432996.1"/>
    </source>
</evidence>
<keyword evidence="3" id="KW-1185">Reference proteome</keyword>
<evidence type="ECO:0000313" key="2">
    <source>
        <dbReference type="EMBL" id="MCC8432998.1"/>
    </source>
</evidence>
<gene>
    <name evidence="1" type="ORF">LJ725_28845</name>
    <name evidence="2" type="ORF">LJ725_28855</name>
</gene>
<sequence length="43" mass="4608">MANIGSFKKSGNEYQGEIVTLSVQTKGVRIVPEANRSNDNAPS</sequence>
<feature type="non-terminal residue" evidence="1">
    <location>
        <position position="43"/>
    </location>
</feature>
<dbReference type="Proteomes" id="UP001198862">
    <property type="component" value="Unassembled WGS sequence"/>
</dbReference>
<evidence type="ECO:0000313" key="3">
    <source>
        <dbReference type="Proteomes" id="UP001198862"/>
    </source>
</evidence>
<organism evidence="1 3">
    <name type="scientific">Reyranella aquatilis</name>
    <dbReference type="NCBI Taxonomy" id="2035356"/>
    <lineage>
        <taxon>Bacteria</taxon>
        <taxon>Pseudomonadati</taxon>
        <taxon>Pseudomonadota</taxon>
        <taxon>Alphaproteobacteria</taxon>
        <taxon>Hyphomicrobiales</taxon>
        <taxon>Reyranellaceae</taxon>
        <taxon>Reyranella</taxon>
    </lineage>
</organism>
<comment type="caution">
    <text evidence="1">The sequence shown here is derived from an EMBL/GenBank/DDBJ whole genome shotgun (WGS) entry which is preliminary data.</text>
</comment>
<protein>
    <submittedName>
        <fullName evidence="1">DUF736 domain-containing protein</fullName>
    </submittedName>
</protein>
<accession>A0ABS8L3V2</accession>
<dbReference type="InterPro" id="IPR007948">
    <property type="entry name" value="DUF736"/>
</dbReference>
<dbReference type="RefSeq" id="WP_230554365.1">
    <property type="nucleotide sequence ID" value="NZ_JAJISD010000027.1"/>
</dbReference>
<dbReference type="EMBL" id="JAJISD010000027">
    <property type="protein sequence ID" value="MCC8432996.1"/>
    <property type="molecule type" value="Genomic_DNA"/>
</dbReference>